<gene>
    <name evidence="1" type="ORF">CEXT_386201</name>
</gene>
<proteinExistence type="predicted"/>
<organism evidence="1 2">
    <name type="scientific">Caerostris extrusa</name>
    <name type="common">Bark spider</name>
    <name type="synonym">Caerostris bankana</name>
    <dbReference type="NCBI Taxonomy" id="172846"/>
    <lineage>
        <taxon>Eukaryota</taxon>
        <taxon>Metazoa</taxon>
        <taxon>Ecdysozoa</taxon>
        <taxon>Arthropoda</taxon>
        <taxon>Chelicerata</taxon>
        <taxon>Arachnida</taxon>
        <taxon>Araneae</taxon>
        <taxon>Araneomorphae</taxon>
        <taxon>Entelegynae</taxon>
        <taxon>Araneoidea</taxon>
        <taxon>Araneidae</taxon>
        <taxon>Caerostris</taxon>
    </lineage>
</organism>
<evidence type="ECO:0000313" key="2">
    <source>
        <dbReference type="Proteomes" id="UP001054945"/>
    </source>
</evidence>
<comment type="caution">
    <text evidence="1">The sequence shown here is derived from an EMBL/GenBank/DDBJ whole genome shotgun (WGS) entry which is preliminary data.</text>
</comment>
<sequence length="82" mass="9460">MISKGHLQRRPLISNAAKGIKVLNKYSINLYHHGWLQVGNTNEDGFCLSVHWPLRNRTNLLLPKVHYGEKRNEMNPPRFLAG</sequence>
<reference evidence="1 2" key="1">
    <citation type="submission" date="2021-06" db="EMBL/GenBank/DDBJ databases">
        <title>Caerostris extrusa draft genome.</title>
        <authorList>
            <person name="Kono N."/>
            <person name="Arakawa K."/>
        </authorList>
    </citation>
    <scope>NUCLEOTIDE SEQUENCE [LARGE SCALE GENOMIC DNA]</scope>
</reference>
<dbReference type="Proteomes" id="UP001054945">
    <property type="component" value="Unassembled WGS sequence"/>
</dbReference>
<dbReference type="EMBL" id="BPLR01018069">
    <property type="protein sequence ID" value="GIY96632.1"/>
    <property type="molecule type" value="Genomic_DNA"/>
</dbReference>
<dbReference type="AlphaFoldDB" id="A0AAV4XPP8"/>
<accession>A0AAV4XPP8</accession>
<name>A0AAV4XPP8_CAEEX</name>
<protein>
    <submittedName>
        <fullName evidence="1">Uncharacterized protein</fullName>
    </submittedName>
</protein>
<evidence type="ECO:0000313" key="1">
    <source>
        <dbReference type="EMBL" id="GIY96632.1"/>
    </source>
</evidence>
<keyword evidence="2" id="KW-1185">Reference proteome</keyword>